<evidence type="ECO:0000313" key="5">
    <source>
        <dbReference type="Proteomes" id="UP000244336"/>
    </source>
</evidence>
<comment type="subcellular location">
    <subcellularLocation>
        <location evidence="1">Nucleus</location>
    </subcellularLocation>
</comment>
<evidence type="ECO:0000256" key="1">
    <source>
        <dbReference type="RuleBase" id="RU004549"/>
    </source>
</evidence>
<evidence type="ECO:0000256" key="2">
    <source>
        <dbReference type="SAM" id="MobiDB-lite"/>
    </source>
</evidence>
<dbReference type="AlphaFoldDB" id="A0A2T7F457"/>
<sequence>MVRAWFRFRYREIWAVKVVSWFLIWADSHSRFDSALTASASASLPPHPPPPPRCCFPNCIWTLACSHRHHYSHSPQLLVLPRACRLRVLVLLRQPMPPLLPGRSISRPMPDMTSSSARSRTSSSPSSPSRSFHVRAKLLDAVNGTKYEDKDGDWMLVVDVPGSQVLCEDQSTNTSTFVIHRVQIYHLKVKILVKVLQSCEVLVIMCLISSSEKTLDATLVSSRQGGLVDLQGLQASYSF</sequence>
<organism evidence="4 5">
    <name type="scientific">Panicum hallii var. hallii</name>
    <dbReference type="NCBI Taxonomy" id="1504633"/>
    <lineage>
        <taxon>Eukaryota</taxon>
        <taxon>Viridiplantae</taxon>
        <taxon>Streptophyta</taxon>
        <taxon>Embryophyta</taxon>
        <taxon>Tracheophyta</taxon>
        <taxon>Spermatophyta</taxon>
        <taxon>Magnoliopsida</taxon>
        <taxon>Liliopsida</taxon>
        <taxon>Poales</taxon>
        <taxon>Poaceae</taxon>
        <taxon>PACMAD clade</taxon>
        <taxon>Panicoideae</taxon>
        <taxon>Panicodae</taxon>
        <taxon>Paniceae</taxon>
        <taxon>Panicinae</taxon>
        <taxon>Panicum</taxon>
        <taxon>Panicum sect. Panicum</taxon>
    </lineage>
</organism>
<comment type="function">
    <text evidence="1">Aux/IAA proteins are short-lived transcriptional factors that function as repressors of early auxin response genes at low auxin concentrations.</text>
</comment>
<evidence type="ECO:0000313" key="4">
    <source>
        <dbReference type="EMBL" id="PUZ74844.1"/>
    </source>
</evidence>
<gene>
    <name evidence="4" type="ORF">GQ55_1G098400</name>
</gene>
<accession>A0A2T7F457</accession>
<dbReference type="Proteomes" id="UP000244336">
    <property type="component" value="Chromosome 1"/>
</dbReference>
<name>A0A2T7F457_9POAL</name>
<dbReference type="Gramene" id="PUZ74844">
    <property type="protein sequence ID" value="PUZ74844"/>
    <property type="gene ID" value="GQ55_1G098400"/>
</dbReference>
<keyword evidence="1" id="KW-0678">Repressor</keyword>
<dbReference type="GO" id="GO:0009734">
    <property type="term" value="P:auxin-activated signaling pathway"/>
    <property type="evidence" value="ECO:0007669"/>
    <property type="project" value="UniProtKB-UniRule"/>
</dbReference>
<evidence type="ECO:0000259" key="3">
    <source>
        <dbReference type="Pfam" id="PF02309"/>
    </source>
</evidence>
<keyword evidence="1" id="KW-0539">Nucleus</keyword>
<keyword evidence="5" id="KW-1185">Reference proteome</keyword>
<feature type="region of interest" description="Disordered" evidence="2">
    <location>
        <begin position="101"/>
        <end position="131"/>
    </location>
</feature>
<dbReference type="GO" id="GO:0005634">
    <property type="term" value="C:nucleus"/>
    <property type="evidence" value="ECO:0007669"/>
    <property type="project" value="UniProtKB-SubCell"/>
</dbReference>
<feature type="domain" description="AUX/IAA" evidence="3">
    <location>
        <begin position="125"/>
        <end position="161"/>
    </location>
</feature>
<dbReference type="Pfam" id="PF02309">
    <property type="entry name" value="AUX_IAA"/>
    <property type="match status" value="1"/>
</dbReference>
<keyword evidence="1" id="KW-0805">Transcription regulation</keyword>
<proteinExistence type="inferred from homology"/>
<protein>
    <recommendedName>
        <fullName evidence="1">Auxin-responsive protein</fullName>
    </recommendedName>
</protein>
<feature type="compositionally biased region" description="Low complexity" evidence="2">
    <location>
        <begin position="113"/>
        <end position="131"/>
    </location>
</feature>
<comment type="similarity">
    <text evidence="1">Belongs to the Aux/IAA family.</text>
</comment>
<comment type="subunit">
    <text evidence="1">Homodimers and heterodimers.</text>
</comment>
<reference evidence="4 5" key="1">
    <citation type="submission" date="2018-04" db="EMBL/GenBank/DDBJ databases">
        <title>WGS assembly of Panicum hallii var. hallii HAL2.</title>
        <authorList>
            <person name="Lovell J."/>
            <person name="Jenkins J."/>
            <person name="Lowry D."/>
            <person name="Mamidi S."/>
            <person name="Sreedasyam A."/>
            <person name="Weng X."/>
            <person name="Barry K."/>
            <person name="Bonette J."/>
            <person name="Campitelli B."/>
            <person name="Daum C."/>
            <person name="Gordon S."/>
            <person name="Gould B."/>
            <person name="Lipzen A."/>
            <person name="MacQueen A."/>
            <person name="Palacio-Mejia J."/>
            <person name="Plott C."/>
            <person name="Shakirov E."/>
            <person name="Shu S."/>
            <person name="Yoshinaga Y."/>
            <person name="Zane M."/>
            <person name="Rokhsar D."/>
            <person name="Grimwood J."/>
            <person name="Schmutz J."/>
            <person name="Juenger T."/>
        </authorList>
    </citation>
    <scope>NUCLEOTIDE SEQUENCE [LARGE SCALE GENOMIC DNA]</scope>
    <source>
        <strain evidence="5">cv. HAL2</strain>
    </source>
</reference>
<dbReference type="InterPro" id="IPR033389">
    <property type="entry name" value="AUX/IAA_dom"/>
</dbReference>
<dbReference type="EMBL" id="CM009749">
    <property type="protein sequence ID" value="PUZ74844.1"/>
    <property type="molecule type" value="Genomic_DNA"/>
</dbReference>
<keyword evidence="1" id="KW-0927">Auxin signaling pathway</keyword>
<keyword evidence="1" id="KW-0804">Transcription</keyword>